<dbReference type="OrthoDB" id="2320289at2"/>
<dbReference type="EMBL" id="BEXA01000002">
    <property type="protein sequence ID" value="GAY73144.1"/>
    <property type="molecule type" value="Genomic_DNA"/>
</dbReference>
<comment type="caution">
    <text evidence="1">The sequence shown here is derived from an EMBL/GenBank/DDBJ whole genome shotgun (WGS) entry which is preliminary data.</text>
</comment>
<keyword evidence="2" id="KW-1185">Reference proteome</keyword>
<reference evidence="1 2" key="1">
    <citation type="submission" date="2017-11" db="EMBL/GenBank/DDBJ databases">
        <title>Draft Genome Sequence of Lactobacillus curieae NBRC 111893 isolated from Koso, a Japanese sugar-Vegetable Fermented Beverage.</title>
        <authorList>
            <person name="Chiou T.Y."/>
            <person name="Oshima K."/>
            <person name="Suda W."/>
            <person name="Hattori M."/>
            <person name="Takahashi T."/>
        </authorList>
    </citation>
    <scope>NUCLEOTIDE SEQUENCE [LARGE SCALE GENOMIC DNA]</scope>
    <source>
        <strain evidence="1 2">NBRC111893</strain>
    </source>
</reference>
<gene>
    <name evidence="1" type="ORF">NBRC111893_1290</name>
</gene>
<dbReference type="STRING" id="1138822.PL11_009655"/>
<dbReference type="Proteomes" id="UP000286974">
    <property type="component" value="Unassembled WGS sequence"/>
</dbReference>
<accession>A0A401FL79</accession>
<dbReference type="RefSeq" id="WP_125008238.1">
    <property type="nucleotide sequence ID" value="NZ_BEXA01000002.1"/>
</dbReference>
<name>A0A401FL79_9LACO</name>
<dbReference type="AlphaFoldDB" id="A0A401FL79"/>
<protein>
    <recommendedName>
        <fullName evidence="3">SH3b domain-containing protein</fullName>
    </recommendedName>
</protein>
<sequence>MLTLYVDGNLGNQEVELSDGSTGQLSGVRIGGSVLGNNGLTVQWTFVSVGGVHEGFVYAGMFSDGMTIESISGKEKYQIKMKK</sequence>
<proteinExistence type="predicted"/>
<evidence type="ECO:0008006" key="3">
    <source>
        <dbReference type="Google" id="ProtNLM"/>
    </source>
</evidence>
<evidence type="ECO:0000313" key="1">
    <source>
        <dbReference type="EMBL" id="GAY73144.1"/>
    </source>
</evidence>
<evidence type="ECO:0000313" key="2">
    <source>
        <dbReference type="Proteomes" id="UP000286974"/>
    </source>
</evidence>
<organism evidence="1 2">
    <name type="scientific">Lentilactobacillus kosonis</name>
    <dbReference type="NCBI Taxonomy" id="2810561"/>
    <lineage>
        <taxon>Bacteria</taxon>
        <taxon>Bacillati</taxon>
        <taxon>Bacillota</taxon>
        <taxon>Bacilli</taxon>
        <taxon>Lactobacillales</taxon>
        <taxon>Lactobacillaceae</taxon>
        <taxon>Lentilactobacillus</taxon>
    </lineage>
</organism>